<proteinExistence type="predicted"/>
<dbReference type="EMBL" id="UZAN01069443">
    <property type="protein sequence ID" value="VDP94753.1"/>
    <property type="molecule type" value="Genomic_DNA"/>
</dbReference>
<accession>A0A183BE25</accession>
<feature type="compositionally biased region" description="Basic and acidic residues" evidence="1">
    <location>
        <begin position="222"/>
        <end position="237"/>
    </location>
</feature>
<evidence type="ECO:0000313" key="3">
    <source>
        <dbReference type="Proteomes" id="UP000272942"/>
    </source>
</evidence>
<name>A0A183BE25_9TREM</name>
<evidence type="ECO:0000313" key="4">
    <source>
        <dbReference type="WBParaSite" id="ECPE_0001750501-mRNA-1"/>
    </source>
</evidence>
<feature type="region of interest" description="Disordered" evidence="1">
    <location>
        <begin position="34"/>
        <end position="169"/>
    </location>
</feature>
<feature type="compositionally biased region" description="Polar residues" evidence="1">
    <location>
        <begin position="74"/>
        <end position="94"/>
    </location>
</feature>
<gene>
    <name evidence="2" type="ORF">ECPE_LOCUS17460</name>
</gene>
<protein>
    <submittedName>
        <fullName evidence="2 4">Uncharacterized protein</fullName>
    </submittedName>
</protein>
<sequence length="248" mass="26255">MTTFVSFQPLWPVLTTPTGQLIVDNTVPVTLRPSSVSGVTMPQQQTGIGSPQHPRMATGTEPSTTTTAPDASHLVQSPGQNGNQENANDSSCTNVVLRPRRPGPPPPERRDSMLPRPASTPSQHSSEGDINRSSKGSQFDQSPVVQPTMLDSGAEDDGSGSPQSAHTAQRVPHPLAMGLITGPNGVNSASCLSLAARGRSALSRRSLFAADSQDASDADDSDRDRLRGSQSDFEKVGPGRLRKRSRRS</sequence>
<reference evidence="2 3" key="2">
    <citation type="submission" date="2018-11" db="EMBL/GenBank/DDBJ databases">
        <authorList>
            <consortium name="Pathogen Informatics"/>
        </authorList>
    </citation>
    <scope>NUCLEOTIDE SEQUENCE [LARGE SCALE GENOMIC DNA]</scope>
    <source>
        <strain evidence="2 3">Egypt</strain>
    </source>
</reference>
<evidence type="ECO:0000256" key="1">
    <source>
        <dbReference type="SAM" id="MobiDB-lite"/>
    </source>
</evidence>
<reference evidence="4" key="1">
    <citation type="submission" date="2016-06" db="UniProtKB">
        <authorList>
            <consortium name="WormBaseParasite"/>
        </authorList>
    </citation>
    <scope>IDENTIFICATION</scope>
</reference>
<feature type="compositionally biased region" description="Low complexity" evidence="1">
    <location>
        <begin position="58"/>
        <end position="67"/>
    </location>
</feature>
<keyword evidence="3" id="KW-1185">Reference proteome</keyword>
<feature type="compositionally biased region" description="Polar residues" evidence="1">
    <location>
        <begin position="133"/>
        <end position="145"/>
    </location>
</feature>
<organism evidence="4">
    <name type="scientific">Echinostoma caproni</name>
    <dbReference type="NCBI Taxonomy" id="27848"/>
    <lineage>
        <taxon>Eukaryota</taxon>
        <taxon>Metazoa</taxon>
        <taxon>Spiralia</taxon>
        <taxon>Lophotrochozoa</taxon>
        <taxon>Platyhelminthes</taxon>
        <taxon>Trematoda</taxon>
        <taxon>Digenea</taxon>
        <taxon>Plagiorchiida</taxon>
        <taxon>Echinostomata</taxon>
        <taxon>Echinostomatoidea</taxon>
        <taxon>Echinostomatidae</taxon>
        <taxon>Echinostoma</taxon>
    </lineage>
</organism>
<evidence type="ECO:0000313" key="2">
    <source>
        <dbReference type="EMBL" id="VDP94753.1"/>
    </source>
</evidence>
<dbReference type="Proteomes" id="UP000272942">
    <property type="component" value="Unassembled WGS sequence"/>
</dbReference>
<feature type="compositionally biased region" description="Polar residues" evidence="1">
    <location>
        <begin position="34"/>
        <end position="49"/>
    </location>
</feature>
<dbReference type="WBParaSite" id="ECPE_0001750501-mRNA-1">
    <property type="protein sequence ID" value="ECPE_0001750501-mRNA-1"/>
    <property type="gene ID" value="ECPE_0001750501"/>
</dbReference>
<feature type="region of interest" description="Disordered" evidence="1">
    <location>
        <begin position="207"/>
        <end position="248"/>
    </location>
</feature>
<dbReference type="OrthoDB" id="10637490at2759"/>
<dbReference type="AlphaFoldDB" id="A0A183BE25"/>